<feature type="compositionally biased region" description="Basic and acidic residues" evidence="1">
    <location>
        <begin position="35"/>
        <end position="46"/>
    </location>
</feature>
<evidence type="ECO:0000313" key="3">
    <source>
        <dbReference type="Proteomes" id="UP001459277"/>
    </source>
</evidence>
<dbReference type="EMBL" id="JAZDWU010000009">
    <property type="protein sequence ID" value="KAK9992506.1"/>
    <property type="molecule type" value="Genomic_DNA"/>
</dbReference>
<gene>
    <name evidence="2" type="ORF">SO802_027491</name>
</gene>
<dbReference type="Proteomes" id="UP001459277">
    <property type="component" value="Unassembled WGS sequence"/>
</dbReference>
<evidence type="ECO:0000313" key="2">
    <source>
        <dbReference type="EMBL" id="KAK9992506.1"/>
    </source>
</evidence>
<protein>
    <submittedName>
        <fullName evidence="2">Uncharacterized protein</fullName>
    </submittedName>
</protein>
<feature type="region of interest" description="Disordered" evidence="1">
    <location>
        <begin position="22"/>
        <end position="46"/>
    </location>
</feature>
<accession>A0AAW2C2Q0</accession>
<feature type="region of interest" description="Disordered" evidence="1">
    <location>
        <begin position="190"/>
        <end position="216"/>
    </location>
</feature>
<feature type="compositionally biased region" description="Polar residues" evidence="1">
    <location>
        <begin position="205"/>
        <end position="216"/>
    </location>
</feature>
<sequence length="216" mass="24117">MKSYITRQFKKFMKNANAKGFNKNRRQLSSSQSKSQDKGKKDARDGGTRIVVTLDVVSDVLRVPRVEHPDYFSCERLRTVSKDKLMSTFCKRPSDWSERQFTPYSTFTKGPRFMNMSEAQFQSRRFGSTAPPTTLAPSSSSSSITLEDIMAQLQCIDARLDILSDELCQVNSRVGRIARRQAVMGGFVPSLPPTLEASDDENDGDASSSSATEMST</sequence>
<proteinExistence type="predicted"/>
<reference evidence="2 3" key="1">
    <citation type="submission" date="2024-01" db="EMBL/GenBank/DDBJ databases">
        <title>A telomere-to-telomere, gap-free genome of sweet tea (Lithocarpus litseifolius).</title>
        <authorList>
            <person name="Zhou J."/>
        </authorList>
    </citation>
    <scope>NUCLEOTIDE SEQUENCE [LARGE SCALE GENOMIC DNA]</scope>
    <source>
        <strain evidence="2">Zhou-2022a</strain>
        <tissue evidence="2">Leaf</tissue>
    </source>
</reference>
<name>A0AAW2C2Q0_9ROSI</name>
<evidence type="ECO:0000256" key="1">
    <source>
        <dbReference type="SAM" id="MobiDB-lite"/>
    </source>
</evidence>
<organism evidence="2 3">
    <name type="scientific">Lithocarpus litseifolius</name>
    <dbReference type="NCBI Taxonomy" id="425828"/>
    <lineage>
        <taxon>Eukaryota</taxon>
        <taxon>Viridiplantae</taxon>
        <taxon>Streptophyta</taxon>
        <taxon>Embryophyta</taxon>
        <taxon>Tracheophyta</taxon>
        <taxon>Spermatophyta</taxon>
        <taxon>Magnoliopsida</taxon>
        <taxon>eudicotyledons</taxon>
        <taxon>Gunneridae</taxon>
        <taxon>Pentapetalae</taxon>
        <taxon>rosids</taxon>
        <taxon>fabids</taxon>
        <taxon>Fagales</taxon>
        <taxon>Fagaceae</taxon>
        <taxon>Lithocarpus</taxon>
    </lineage>
</organism>
<keyword evidence="3" id="KW-1185">Reference proteome</keyword>
<dbReference type="AlphaFoldDB" id="A0AAW2C2Q0"/>
<comment type="caution">
    <text evidence="2">The sequence shown here is derived from an EMBL/GenBank/DDBJ whole genome shotgun (WGS) entry which is preliminary data.</text>
</comment>